<dbReference type="Proteomes" id="UP001150641">
    <property type="component" value="Unassembled WGS sequence"/>
</dbReference>
<dbReference type="RefSeq" id="WP_271121479.1">
    <property type="nucleotide sequence ID" value="NZ_JALHAN010000054.1"/>
</dbReference>
<protein>
    <submittedName>
        <fullName evidence="1">YidB family protein</fullName>
    </submittedName>
</protein>
<name>A0A9X2W3Z8_9ENTR</name>
<dbReference type="AlphaFoldDB" id="A0A9X2W3Z8"/>
<sequence length="130" mass="14124">MGLFDQVTGMLGGGDAGKFKVILNWINEQGGIQAILEQFRQKGFGEVVTSWLSGAHNQSVNPEQIQDVLGTPAISNLAEKLGIDVGSAAILLSEQFPKIVDALSPDGEVKHDEEDLLTRGYHILRDKFFS</sequence>
<reference evidence="1" key="1">
    <citation type="submission" date="2022-03" db="EMBL/GenBank/DDBJ databases">
        <title>Proposal of a novel genus Dryocolo and two novel species.</title>
        <authorList>
            <person name="Maddock D.W."/>
            <person name="Brady C.L."/>
            <person name="Denman S."/>
            <person name="Arnold D."/>
        </authorList>
    </citation>
    <scope>NUCLEOTIDE SEQUENCE</scope>
    <source>
        <strain evidence="1">H6W4</strain>
    </source>
</reference>
<keyword evidence="2" id="KW-1185">Reference proteome</keyword>
<dbReference type="InterPro" id="IPR027405">
    <property type="entry name" value="YidB-like"/>
</dbReference>
<accession>A0A9X2W3Z8</accession>
<organism evidence="1 2">
    <name type="scientific">Dryocola boscaweniae</name>
    <dbReference type="NCBI Taxonomy" id="2925397"/>
    <lineage>
        <taxon>Bacteria</taxon>
        <taxon>Pseudomonadati</taxon>
        <taxon>Pseudomonadota</taxon>
        <taxon>Gammaproteobacteria</taxon>
        <taxon>Enterobacterales</taxon>
        <taxon>Enterobacteriaceae</taxon>
        <taxon>Dryocola</taxon>
    </lineage>
</organism>
<comment type="caution">
    <text evidence="1">The sequence shown here is derived from an EMBL/GenBank/DDBJ whole genome shotgun (WGS) entry which is preliminary data.</text>
</comment>
<dbReference type="InterPro" id="IPR045372">
    <property type="entry name" value="YidB"/>
</dbReference>
<gene>
    <name evidence="1" type="ORF">MUA00_02195</name>
</gene>
<dbReference type="SUPFAM" id="SSF140804">
    <property type="entry name" value="YidB-like"/>
    <property type="match status" value="1"/>
</dbReference>
<proteinExistence type="predicted"/>
<dbReference type="Gene3D" id="1.10.10.690">
    <property type="entry name" value="YidB-like"/>
    <property type="match status" value="1"/>
</dbReference>
<evidence type="ECO:0000313" key="1">
    <source>
        <dbReference type="EMBL" id="MCT4700628.1"/>
    </source>
</evidence>
<dbReference type="Pfam" id="PF20159">
    <property type="entry name" value="YidB"/>
    <property type="match status" value="1"/>
</dbReference>
<evidence type="ECO:0000313" key="2">
    <source>
        <dbReference type="Proteomes" id="UP001150641"/>
    </source>
</evidence>
<dbReference type="EMBL" id="JALHAP010000067">
    <property type="protein sequence ID" value="MCT4700628.1"/>
    <property type="molecule type" value="Genomic_DNA"/>
</dbReference>